<dbReference type="GO" id="GO:2000142">
    <property type="term" value="P:regulation of DNA-templated transcription initiation"/>
    <property type="evidence" value="ECO:0007669"/>
    <property type="project" value="TreeGrafter"/>
</dbReference>
<dbReference type="FunFam" id="1.10.10.10:FF:000001">
    <property type="entry name" value="LysR family transcriptional regulator"/>
    <property type="match status" value="1"/>
</dbReference>
<dbReference type="InterPro" id="IPR036390">
    <property type="entry name" value="WH_DNA-bd_sf"/>
</dbReference>
<comment type="similarity">
    <text evidence="1">Belongs to the LysR transcriptional regulatory family.</text>
</comment>
<evidence type="ECO:0000259" key="6">
    <source>
        <dbReference type="PROSITE" id="PS50931"/>
    </source>
</evidence>
<sequence length="312" mass="33862">MDLKRLELLMHVADFGSFSKASTVLGLAQPALGRQIQKLEEECGVRLLYRHGRGVTLTPEGTTLIERARPLLRQLIAIPSELQSELASPRGSVTVGLTPTVCNLLGLRLIRALKQKYPLLHVNVISGYSGYVHEWLVDGRVDLAILHDARRSSTVAVEPLAGAELFFVSPTARTTFSVPATISLSSIAEVPLVLPTRNHGLRRTLEYAASNAAVTLKVEYEVDTLDLLKEIVIAGLACTILARPAVTKEVRSGVVQINAVDGPKLNTRLVLATAVGRPLTRAVRVVELELAALVKHMLAEEQEETGLFHVDG</sequence>
<reference evidence="7 8" key="1">
    <citation type="submission" date="2020-04" db="EMBL/GenBank/DDBJ databases">
        <authorList>
            <person name="De Canck E."/>
        </authorList>
    </citation>
    <scope>NUCLEOTIDE SEQUENCE [LARGE SCALE GENOMIC DNA]</scope>
    <source>
        <strain evidence="7 8">LMG 24238</strain>
    </source>
</reference>
<dbReference type="Pfam" id="PF00126">
    <property type="entry name" value="HTH_1"/>
    <property type="match status" value="1"/>
</dbReference>
<keyword evidence="4" id="KW-0010">Activator</keyword>
<evidence type="ECO:0000256" key="5">
    <source>
        <dbReference type="ARBA" id="ARBA00023163"/>
    </source>
</evidence>
<dbReference type="PANTHER" id="PTHR30293">
    <property type="entry name" value="TRANSCRIPTIONAL REGULATORY PROTEIN NAC-RELATED"/>
    <property type="match status" value="1"/>
</dbReference>
<dbReference type="InterPro" id="IPR000847">
    <property type="entry name" value="LysR_HTH_N"/>
</dbReference>
<evidence type="ECO:0000313" key="8">
    <source>
        <dbReference type="Proteomes" id="UP000494255"/>
    </source>
</evidence>
<dbReference type="AlphaFoldDB" id="A0A6J5CU65"/>
<keyword evidence="2" id="KW-0805">Transcription regulation</keyword>
<protein>
    <submittedName>
        <fullName evidence="7">Hydrogen peroxide-inducible genes activator</fullName>
    </submittedName>
</protein>
<dbReference type="GO" id="GO:0003700">
    <property type="term" value="F:DNA-binding transcription factor activity"/>
    <property type="evidence" value="ECO:0007669"/>
    <property type="project" value="InterPro"/>
</dbReference>
<dbReference type="Gene3D" id="3.40.190.290">
    <property type="match status" value="1"/>
</dbReference>
<dbReference type="Pfam" id="PF03466">
    <property type="entry name" value="LysR_substrate"/>
    <property type="match status" value="1"/>
</dbReference>
<dbReference type="InterPro" id="IPR005119">
    <property type="entry name" value="LysR_subst-bd"/>
</dbReference>
<feature type="domain" description="HTH lysR-type" evidence="6">
    <location>
        <begin position="1"/>
        <end position="58"/>
    </location>
</feature>
<dbReference type="GeneID" id="97045681"/>
<name>A0A6J5CU65_9BURK</name>
<keyword evidence="5" id="KW-0804">Transcription</keyword>
<evidence type="ECO:0000256" key="2">
    <source>
        <dbReference type="ARBA" id="ARBA00023015"/>
    </source>
</evidence>
<dbReference type="RefSeq" id="WP_175054535.1">
    <property type="nucleotide sequence ID" value="NZ_CADIKC010000017.1"/>
</dbReference>
<dbReference type="Proteomes" id="UP000494255">
    <property type="component" value="Unassembled WGS sequence"/>
</dbReference>
<dbReference type="EMBL" id="CADIKC010000017">
    <property type="protein sequence ID" value="CAB3743795.1"/>
    <property type="molecule type" value="Genomic_DNA"/>
</dbReference>
<evidence type="ECO:0000313" key="7">
    <source>
        <dbReference type="EMBL" id="CAB3743795.1"/>
    </source>
</evidence>
<dbReference type="SUPFAM" id="SSF46785">
    <property type="entry name" value="Winged helix' DNA-binding domain"/>
    <property type="match status" value="1"/>
</dbReference>
<dbReference type="InterPro" id="IPR036388">
    <property type="entry name" value="WH-like_DNA-bd_sf"/>
</dbReference>
<dbReference type="Gene3D" id="1.10.10.10">
    <property type="entry name" value="Winged helix-like DNA-binding domain superfamily/Winged helix DNA-binding domain"/>
    <property type="match status" value="1"/>
</dbReference>
<accession>A0A6J5CU65</accession>
<gene>
    <name evidence="7" type="primary">oxyR_2</name>
    <name evidence="7" type="ORF">LMG24238_07124</name>
</gene>
<proteinExistence type="inferred from homology"/>
<dbReference type="SUPFAM" id="SSF53850">
    <property type="entry name" value="Periplasmic binding protein-like II"/>
    <property type="match status" value="1"/>
</dbReference>
<dbReference type="PROSITE" id="PS50931">
    <property type="entry name" value="HTH_LYSR"/>
    <property type="match status" value="1"/>
</dbReference>
<evidence type="ECO:0000256" key="3">
    <source>
        <dbReference type="ARBA" id="ARBA00023125"/>
    </source>
</evidence>
<evidence type="ECO:0000256" key="4">
    <source>
        <dbReference type="ARBA" id="ARBA00023159"/>
    </source>
</evidence>
<dbReference type="GO" id="GO:0003677">
    <property type="term" value="F:DNA binding"/>
    <property type="evidence" value="ECO:0007669"/>
    <property type="project" value="UniProtKB-KW"/>
</dbReference>
<dbReference type="PANTHER" id="PTHR30293:SF0">
    <property type="entry name" value="NITROGEN ASSIMILATION REGULATORY PROTEIN NAC"/>
    <property type="match status" value="1"/>
</dbReference>
<keyword evidence="3" id="KW-0238">DNA-binding</keyword>
<organism evidence="7 8">
    <name type="scientific">Paraburkholderia sediminicola</name>
    <dbReference type="NCBI Taxonomy" id="458836"/>
    <lineage>
        <taxon>Bacteria</taxon>
        <taxon>Pseudomonadati</taxon>
        <taxon>Pseudomonadota</taxon>
        <taxon>Betaproteobacteria</taxon>
        <taxon>Burkholderiales</taxon>
        <taxon>Burkholderiaceae</taxon>
        <taxon>Paraburkholderia</taxon>
    </lineage>
</organism>
<keyword evidence="8" id="KW-1185">Reference proteome</keyword>
<evidence type="ECO:0000256" key="1">
    <source>
        <dbReference type="ARBA" id="ARBA00009437"/>
    </source>
</evidence>
<dbReference type="PRINTS" id="PR00039">
    <property type="entry name" value="HTHLYSR"/>
</dbReference>